<dbReference type="GO" id="GO:0016491">
    <property type="term" value="F:oxidoreductase activity"/>
    <property type="evidence" value="ECO:0007669"/>
    <property type="project" value="InterPro"/>
</dbReference>
<evidence type="ECO:0000313" key="3">
    <source>
        <dbReference type="EMBL" id="ACJ28568.1"/>
    </source>
</evidence>
<gene>
    <name evidence="3" type="ordered locus">swp_1803</name>
</gene>
<dbReference type="STRING" id="225849.swp_1803"/>
<dbReference type="PANTHER" id="PTHR47354">
    <property type="entry name" value="NADH OXIDOREDUCTASE HCR"/>
    <property type="match status" value="1"/>
</dbReference>
<dbReference type="Pfam" id="PF00175">
    <property type="entry name" value="NAD_binding_1"/>
    <property type="match status" value="1"/>
</dbReference>
<dbReference type="PRINTS" id="PR00371">
    <property type="entry name" value="FPNCR"/>
</dbReference>
<keyword evidence="4" id="KW-1185">Reference proteome</keyword>
<protein>
    <submittedName>
        <fullName evidence="3">Ferredoxin:Oxidoreductase FAD/NAD(P)-binding:Oxidoreductase FAD-binding region</fullName>
    </submittedName>
</protein>
<dbReference type="InterPro" id="IPR001433">
    <property type="entry name" value="OxRdtase_FAD/NAD-bd"/>
</dbReference>
<evidence type="ECO:0000256" key="1">
    <source>
        <dbReference type="ARBA" id="ARBA00034078"/>
    </source>
</evidence>
<dbReference type="SUPFAM" id="SSF52343">
    <property type="entry name" value="Ferredoxin reductase-like, C-terminal NADP-linked domain"/>
    <property type="match status" value="1"/>
</dbReference>
<dbReference type="SUPFAM" id="SSF63380">
    <property type="entry name" value="Riboflavin synthase domain-like"/>
    <property type="match status" value="1"/>
</dbReference>
<evidence type="ECO:0000313" key="4">
    <source>
        <dbReference type="Proteomes" id="UP000000753"/>
    </source>
</evidence>
<dbReference type="PRINTS" id="PR00410">
    <property type="entry name" value="PHEHYDRXLASE"/>
</dbReference>
<reference evidence="3 4" key="1">
    <citation type="journal article" date="2008" name="PLoS ONE">
        <title>Environmental adaptation: genomic analysis of the piezotolerant and psychrotolerant deep-sea iron reducing bacterium Shewanella piezotolerans WP3.</title>
        <authorList>
            <person name="Wang F."/>
            <person name="Wang J."/>
            <person name="Jian H."/>
            <person name="Zhang B."/>
            <person name="Li S."/>
            <person name="Wang F."/>
            <person name="Zeng X."/>
            <person name="Gao L."/>
            <person name="Bartlett D.H."/>
            <person name="Yu J."/>
            <person name="Hu S."/>
            <person name="Xiao X."/>
        </authorList>
    </citation>
    <scope>NUCLEOTIDE SEQUENCE [LARGE SCALE GENOMIC DNA]</scope>
    <source>
        <strain evidence="4">WP3 / JCM 13877</strain>
    </source>
</reference>
<dbReference type="HOGENOM" id="CLU_003827_7_0_6"/>
<sequence>MSTGSQRGLSARLKANHYLCACQCIPAEGLKLKTVLEQDLFVSAQLVERIFMTDNMMKLVVKVSENLNCLAGQYINLRRYDGLTRSYAIAKVDGNVIELHVSRKYNGQLSGWLFNTASNGEQLLIQGPLGQCVYKAEYQQDKLILIGHGAGIGAAMGIVEQALSMSHQAEIYLYHGARTVEELYLQKRCLSLMLAHKNVHYRACITASAQTDLTGLRCQQVQPFELAAREHPISRHNRVFLCGEPEAVVKAQQQAFLDGFEYSKIHVLPFEYKDLRSVKRG</sequence>
<dbReference type="InterPro" id="IPR001709">
    <property type="entry name" value="Flavoprot_Pyr_Nucl_cyt_Rdtase"/>
</dbReference>
<organism evidence="3 4">
    <name type="scientific">Shewanella piezotolerans (strain WP3 / JCM 13877)</name>
    <dbReference type="NCBI Taxonomy" id="225849"/>
    <lineage>
        <taxon>Bacteria</taxon>
        <taxon>Pseudomonadati</taxon>
        <taxon>Pseudomonadota</taxon>
        <taxon>Gammaproteobacteria</taxon>
        <taxon>Alteromonadales</taxon>
        <taxon>Shewanellaceae</taxon>
        <taxon>Shewanella</taxon>
    </lineage>
</organism>
<name>B8CN66_SHEPW</name>
<dbReference type="PROSITE" id="PS51384">
    <property type="entry name" value="FAD_FR"/>
    <property type="match status" value="1"/>
</dbReference>
<dbReference type="Gene3D" id="2.40.30.10">
    <property type="entry name" value="Translation factors"/>
    <property type="match status" value="1"/>
</dbReference>
<feature type="domain" description="FAD-binding FR-type" evidence="2">
    <location>
        <begin position="39"/>
        <end position="135"/>
    </location>
</feature>
<dbReference type="KEGG" id="swp:swp_1803"/>
<dbReference type="AlphaFoldDB" id="B8CN66"/>
<dbReference type="Pfam" id="PF00970">
    <property type="entry name" value="FAD_binding_6"/>
    <property type="match status" value="1"/>
</dbReference>
<accession>B8CN66</accession>
<evidence type="ECO:0000259" key="2">
    <source>
        <dbReference type="PROSITE" id="PS51384"/>
    </source>
</evidence>
<dbReference type="InterPro" id="IPR039261">
    <property type="entry name" value="FNR_nucleotide-bd"/>
</dbReference>
<dbReference type="EMBL" id="CP000472">
    <property type="protein sequence ID" value="ACJ28568.1"/>
    <property type="molecule type" value="Genomic_DNA"/>
</dbReference>
<dbReference type="InterPro" id="IPR008333">
    <property type="entry name" value="Cbr1-like_FAD-bd_dom"/>
</dbReference>
<proteinExistence type="predicted"/>
<dbReference type="eggNOG" id="COG1018">
    <property type="taxonomic scope" value="Bacteria"/>
</dbReference>
<dbReference type="InterPro" id="IPR017927">
    <property type="entry name" value="FAD-bd_FR_type"/>
</dbReference>
<dbReference type="PANTHER" id="PTHR47354:SF5">
    <property type="entry name" value="PROTEIN RFBI"/>
    <property type="match status" value="1"/>
</dbReference>
<dbReference type="InterPro" id="IPR050415">
    <property type="entry name" value="MRET"/>
</dbReference>
<dbReference type="CDD" id="cd06194">
    <property type="entry name" value="FNR_N-term_Iron_sulfur_binding"/>
    <property type="match status" value="1"/>
</dbReference>
<dbReference type="InterPro" id="IPR017938">
    <property type="entry name" value="Riboflavin_synthase-like_b-brl"/>
</dbReference>
<dbReference type="Gene3D" id="3.40.50.80">
    <property type="entry name" value="Nucleotide-binding domain of ferredoxin-NADP reductase (FNR) module"/>
    <property type="match status" value="1"/>
</dbReference>
<dbReference type="Proteomes" id="UP000000753">
    <property type="component" value="Chromosome"/>
</dbReference>
<comment type="cofactor">
    <cofactor evidence="1">
        <name>[2Fe-2S] cluster</name>
        <dbReference type="ChEBI" id="CHEBI:190135"/>
    </cofactor>
</comment>